<gene>
    <name evidence="1" type="ORF">I6U51_11835</name>
</gene>
<dbReference type="AlphaFoldDB" id="A0A934M6V5"/>
<organism evidence="1 2">
    <name type="scientific">Clostridium aciditolerans</name>
    <dbReference type="NCBI Taxonomy" id="339861"/>
    <lineage>
        <taxon>Bacteria</taxon>
        <taxon>Bacillati</taxon>
        <taxon>Bacillota</taxon>
        <taxon>Clostridia</taxon>
        <taxon>Eubacteriales</taxon>
        <taxon>Clostridiaceae</taxon>
        <taxon>Clostridium</taxon>
    </lineage>
</organism>
<accession>A0A934M6V5</accession>
<dbReference type="EMBL" id="JAEEGB010000013">
    <property type="protein sequence ID" value="MBI6873391.1"/>
    <property type="molecule type" value="Genomic_DNA"/>
</dbReference>
<evidence type="ECO:0000313" key="1">
    <source>
        <dbReference type="EMBL" id="MBI6873391.1"/>
    </source>
</evidence>
<protein>
    <submittedName>
        <fullName evidence="1">DUF5049 domain-containing protein</fullName>
    </submittedName>
</protein>
<proteinExistence type="predicted"/>
<reference evidence="1" key="1">
    <citation type="submission" date="2020-12" db="EMBL/GenBank/DDBJ databases">
        <title>Clostridium thailandense sp. nov., a novel acetogenic bacterium isolated from peat land soil in Thailand.</title>
        <authorList>
            <person name="Chaikitkaew S."/>
            <person name="Birkeland N.K."/>
        </authorList>
    </citation>
    <scope>NUCLEOTIDE SEQUENCE</scope>
    <source>
        <strain evidence="1">DSM 17425</strain>
    </source>
</reference>
<dbReference type="Proteomes" id="UP000622687">
    <property type="component" value="Unassembled WGS sequence"/>
</dbReference>
<dbReference type="Pfam" id="PF16468">
    <property type="entry name" value="DUF5049"/>
    <property type="match status" value="1"/>
</dbReference>
<keyword evidence="2" id="KW-1185">Reference proteome</keyword>
<dbReference type="RefSeq" id="WP_211142818.1">
    <property type="nucleotide sequence ID" value="NZ_JAEEGB010000013.1"/>
</dbReference>
<comment type="caution">
    <text evidence="1">The sequence shown here is derived from an EMBL/GenBank/DDBJ whole genome shotgun (WGS) entry which is preliminary data.</text>
</comment>
<sequence length="62" mass="7159">MNEIIMQQILAIRDSGESNMFDIPIVTSIALREGYIELVEYLKRNKEAYGHFILTGKDKKIT</sequence>
<evidence type="ECO:0000313" key="2">
    <source>
        <dbReference type="Proteomes" id="UP000622687"/>
    </source>
</evidence>
<name>A0A934M6V5_9CLOT</name>
<dbReference type="InterPro" id="IPR032488">
    <property type="entry name" value="DUF5049"/>
</dbReference>